<feature type="domain" description="C2H2-type" evidence="3">
    <location>
        <begin position="134"/>
        <end position="161"/>
    </location>
</feature>
<evidence type="ECO:0000259" key="3">
    <source>
        <dbReference type="PROSITE" id="PS50157"/>
    </source>
</evidence>
<dbReference type="Gene3D" id="3.30.160.60">
    <property type="entry name" value="Classic Zinc Finger"/>
    <property type="match status" value="1"/>
</dbReference>
<protein>
    <recommendedName>
        <fullName evidence="3">C2H2-type domain-containing protein</fullName>
    </recommendedName>
</protein>
<proteinExistence type="predicted"/>
<evidence type="ECO:0000256" key="1">
    <source>
        <dbReference type="PROSITE-ProRule" id="PRU00042"/>
    </source>
</evidence>
<evidence type="ECO:0000313" key="4">
    <source>
        <dbReference type="EMBL" id="OJJ40745.1"/>
    </source>
</evidence>
<dbReference type="PROSITE" id="PS50157">
    <property type="entry name" value="ZINC_FINGER_C2H2_2"/>
    <property type="match status" value="2"/>
</dbReference>
<feature type="region of interest" description="Disordered" evidence="2">
    <location>
        <begin position="47"/>
        <end position="66"/>
    </location>
</feature>
<feature type="domain" description="C2H2-type" evidence="3">
    <location>
        <begin position="107"/>
        <end position="134"/>
    </location>
</feature>
<feature type="compositionally biased region" description="Polar residues" evidence="2">
    <location>
        <begin position="49"/>
        <end position="63"/>
    </location>
</feature>
<keyword evidence="1" id="KW-0863">Zinc-finger</keyword>
<organism evidence="4 5">
    <name type="scientific">Aspergillus wentii DTO 134E9</name>
    <dbReference type="NCBI Taxonomy" id="1073089"/>
    <lineage>
        <taxon>Eukaryota</taxon>
        <taxon>Fungi</taxon>
        <taxon>Dikarya</taxon>
        <taxon>Ascomycota</taxon>
        <taxon>Pezizomycotina</taxon>
        <taxon>Eurotiomycetes</taxon>
        <taxon>Eurotiomycetidae</taxon>
        <taxon>Eurotiales</taxon>
        <taxon>Aspergillaceae</taxon>
        <taxon>Aspergillus</taxon>
        <taxon>Aspergillus subgen. Cremei</taxon>
    </lineage>
</organism>
<dbReference type="AlphaFoldDB" id="A0A1L9S0P9"/>
<dbReference type="PROSITE" id="PS00028">
    <property type="entry name" value="ZINC_FINGER_C2H2_1"/>
    <property type="match status" value="2"/>
</dbReference>
<gene>
    <name evidence="4" type="ORF">ASPWEDRAFT_166808</name>
</gene>
<dbReference type="InterPro" id="IPR036236">
    <property type="entry name" value="Znf_C2H2_sf"/>
</dbReference>
<reference evidence="5" key="1">
    <citation type="journal article" date="2017" name="Genome Biol.">
        <title>Comparative genomics reveals high biological diversity and specific adaptations in the industrially and medically important fungal genus Aspergillus.</title>
        <authorList>
            <person name="de Vries R.P."/>
            <person name="Riley R."/>
            <person name="Wiebenga A."/>
            <person name="Aguilar-Osorio G."/>
            <person name="Amillis S."/>
            <person name="Uchima C.A."/>
            <person name="Anderluh G."/>
            <person name="Asadollahi M."/>
            <person name="Askin M."/>
            <person name="Barry K."/>
            <person name="Battaglia E."/>
            <person name="Bayram O."/>
            <person name="Benocci T."/>
            <person name="Braus-Stromeyer S.A."/>
            <person name="Caldana C."/>
            <person name="Canovas D."/>
            <person name="Cerqueira G.C."/>
            <person name="Chen F."/>
            <person name="Chen W."/>
            <person name="Choi C."/>
            <person name="Clum A."/>
            <person name="Dos Santos R.A."/>
            <person name="Damasio A.R."/>
            <person name="Diallinas G."/>
            <person name="Emri T."/>
            <person name="Fekete E."/>
            <person name="Flipphi M."/>
            <person name="Freyberg S."/>
            <person name="Gallo A."/>
            <person name="Gournas C."/>
            <person name="Habgood R."/>
            <person name="Hainaut M."/>
            <person name="Harispe M.L."/>
            <person name="Henrissat B."/>
            <person name="Hilden K.S."/>
            <person name="Hope R."/>
            <person name="Hossain A."/>
            <person name="Karabika E."/>
            <person name="Karaffa L."/>
            <person name="Karanyi Z."/>
            <person name="Krasevec N."/>
            <person name="Kuo A."/>
            <person name="Kusch H."/>
            <person name="LaButti K."/>
            <person name="Lagendijk E.L."/>
            <person name="Lapidus A."/>
            <person name="Levasseur A."/>
            <person name="Lindquist E."/>
            <person name="Lipzen A."/>
            <person name="Logrieco A.F."/>
            <person name="MacCabe A."/>
            <person name="Maekelae M.R."/>
            <person name="Malavazi I."/>
            <person name="Melin P."/>
            <person name="Meyer V."/>
            <person name="Mielnichuk N."/>
            <person name="Miskei M."/>
            <person name="Molnar A.P."/>
            <person name="Mule G."/>
            <person name="Ngan C.Y."/>
            <person name="Orejas M."/>
            <person name="Orosz E."/>
            <person name="Ouedraogo J.P."/>
            <person name="Overkamp K.M."/>
            <person name="Park H.-S."/>
            <person name="Perrone G."/>
            <person name="Piumi F."/>
            <person name="Punt P.J."/>
            <person name="Ram A.F."/>
            <person name="Ramon A."/>
            <person name="Rauscher S."/>
            <person name="Record E."/>
            <person name="Riano-Pachon D.M."/>
            <person name="Robert V."/>
            <person name="Roehrig J."/>
            <person name="Ruller R."/>
            <person name="Salamov A."/>
            <person name="Salih N.S."/>
            <person name="Samson R.A."/>
            <person name="Sandor E."/>
            <person name="Sanguinetti M."/>
            <person name="Schuetze T."/>
            <person name="Sepcic K."/>
            <person name="Shelest E."/>
            <person name="Sherlock G."/>
            <person name="Sophianopoulou V."/>
            <person name="Squina F.M."/>
            <person name="Sun H."/>
            <person name="Susca A."/>
            <person name="Todd R.B."/>
            <person name="Tsang A."/>
            <person name="Unkles S.E."/>
            <person name="van de Wiele N."/>
            <person name="van Rossen-Uffink D."/>
            <person name="Oliveira J.V."/>
            <person name="Vesth T.C."/>
            <person name="Visser J."/>
            <person name="Yu J.-H."/>
            <person name="Zhou M."/>
            <person name="Andersen M.R."/>
            <person name="Archer D.B."/>
            <person name="Baker S.E."/>
            <person name="Benoit I."/>
            <person name="Brakhage A.A."/>
            <person name="Braus G.H."/>
            <person name="Fischer R."/>
            <person name="Frisvad J.C."/>
            <person name="Goldman G.H."/>
            <person name="Houbraken J."/>
            <person name="Oakley B."/>
            <person name="Pocsi I."/>
            <person name="Scazzocchio C."/>
            <person name="Seiboth B."/>
            <person name="vanKuyk P.A."/>
            <person name="Wortman J."/>
            <person name="Dyer P.S."/>
            <person name="Grigoriev I.V."/>
        </authorList>
    </citation>
    <scope>NUCLEOTIDE SEQUENCE [LARGE SCALE GENOMIC DNA]</scope>
    <source>
        <strain evidence="5">DTO 134E9</strain>
    </source>
</reference>
<dbReference type="EMBL" id="KV878209">
    <property type="protein sequence ID" value="OJJ40745.1"/>
    <property type="molecule type" value="Genomic_DNA"/>
</dbReference>
<dbReference type="GeneID" id="63745900"/>
<dbReference type="RefSeq" id="XP_040694421.1">
    <property type="nucleotide sequence ID" value="XM_040830052.1"/>
</dbReference>
<dbReference type="OrthoDB" id="6365676at2759"/>
<dbReference type="Proteomes" id="UP000184383">
    <property type="component" value="Unassembled WGS sequence"/>
</dbReference>
<dbReference type="SMART" id="SM00355">
    <property type="entry name" value="ZnF_C2H2"/>
    <property type="match status" value="3"/>
</dbReference>
<dbReference type="SUPFAM" id="SSF57667">
    <property type="entry name" value="beta-beta-alpha zinc fingers"/>
    <property type="match status" value="1"/>
</dbReference>
<accession>A0A1L9S0P9</accession>
<dbReference type="GO" id="GO:0008270">
    <property type="term" value="F:zinc ion binding"/>
    <property type="evidence" value="ECO:0007669"/>
    <property type="project" value="UniProtKB-KW"/>
</dbReference>
<keyword evidence="1" id="KW-0479">Metal-binding</keyword>
<dbReference type="InterPro" id="IPR013087">
    <property type="entry name" value="Znf_C2H2_type"/>
</dbReference>
<feature type="region of interest" description="Disordered" evidence="2">
    <location>
        <begin position="174"/>
        <end position="196"/>
    </location>
</feature>
<evidence type="ECO:0000313" key="5">
    <source>
        <dbReference type="Proteomes" id="UP000184383"/>
    </source>
</evidence>
<keyword evidence="1" id="KW-0862">Zinc</keyword>
<keyword evidence="5" id="KW-1185">Reference proteome</keyword>
<evidence type="ECO:0000256" key="2">
    <source>
        <dbReference type="SAM" id="MobiDB-lite"/>
    </source>
</evidence>
<sequence length="214" mass="24658">MDCKHCGAKVNAGTEWEAHLSRHQTIQNRVHAGRTYGVSYQRRPPRAIQTPTETPVTSQSTEVSVDKNADGKSDQVVCWALIADSYQPYGYRIEERYLSLPESSGLFKCEKCDLMYTSFRDCEIHAKSHQKENARCEHCGTLFDTSHQLDIHYDWHWGLQRDYEIEKAQASHKYPDREYSSIPERKKPSQKKRRDGEVVALSFVGPSDFTAGKW</sequence>
<dbReference type="VEuPathDB" id="FungiDB:ASPWEDRAFT_166808"/>
<name>A0A1L9S0P9_ASPWE</name>
<feature type="compositionally biased region" description="Basic and acidic residues" evidence="2">
    <location>
        <begin position="174"/>
        <end position="187"/>
    </location>
</feature>